<evidence type="ECO:0000313" key="2">
    <source>
        <dbReference type="EMBL" id="MFC5969893.1"/>
    </source>
</evidence>
<keyword evidence="3" id="KW-1185">Reference proteome</keyword>
<protein>
    <recommendedName>
        <fullName evidence="1">DUF8097 domain-containing protein</fullName>
    </recommendedName>
</protein>
<comment type="caution">
    <text evidence="2">The sequence shown here is derived from an EMBL/GenBank/DDBJ whole genome shotgun (WGS) entry which is preliminary data.</text>
</comment>
<sequence>MSRRRQALLEFAGAVLALAATERFRRWLPEDERPPRSPRWLAIGAITGIGYCWLNDTDRGGIRTNRRRGIAVSLLFAAVRFGLFRDRPDARSEFSTGRSVGTVLYRLRYGVLGALPGSDD</sequence>
<dbReference type="RefSeq" id="WP_247418279.1">
    <property type="nucleotide sequence ID" value="NZ_JALLGW010000001.1"/>
</dbReference>
<proteinExistence type="predicted"/>
<dbReference type="EMBL" id="JBHSQH010000001">
    <property type="protein sequence ID" value="MFC5969893.1"/>
    <property type="molecule type" value="Genomic_DNA"/>
</dbReference>
<evidence type="ECO:0000313" key="3">
    <source>
        <dbReference type="Proteomes" id="UP001596099"/>
    </source>
</evidence>
<gene>
    <name evidence="2" type="ORF">ACFPYI_00980</name>
</gene>
<dbReference type="InterPro" id="IPR058410">
    <property type="entry name" value="DUF8097"/>
</dbReference>
<evidence type="ECO:0000259" key="1">
    <source>
        <dbReference type="Pfam" id="PF26397"/>
    </source>
</evidence>
<reference evidence="2 3" key="1">
    <citation type="journal article" date="2019" name="Int. J. Syst. Evol. Microbiol.">
        <title>The Global Catalogue of Microorganisms (GCM) 10K type strain sequencing project: providing services to taxonomists for standard genome sequencing and annotation.</title>
        <authorList>
            <consortium name="The Broad Institute Genomics Platform"/>
            <consortium name="The Broad Institute Genome Sequencing Center for Infectious Disease"/>
            <person name="Wu L."/>
            <person name="Ma J."/>
        </authorList>
    </citation>
    <scope>NUCLEOTIDE SEQUENCE [LARGE SCALE GENOMIC DNA]</scope>
    <source>
        <strain evidence="2 3">CGMCC 1.12543</strain>
    </source>
</reference>
<dbReference type="AlphaFoldDB" id="A0ABD5RHR4"/>
<feature type="domain" description="DUF8097" evidence="1">
    <location>
        <begin position="2"/>
        <end position="119"/>
    </location>
</feature>
<organism evidence="2 3">
    <name type="scientific">Halomarina salina</name>
    <dbReference type="NCBI Taxonomy" id="1872699"/>
    <lineage>
        <taxon>Archaea</taxon>
        <taxon>Methanobacteriati</taxon>
        <taxon>Methanobacteriota</taxon>
        <taxon>Stenosarchaea group</taxon>
        <taxon>Halobacteria</taxon>
        <taxon>Halobacteriales</taxon>
        <taxon>Natronomonadaceae</taxon>
        <taxon>Halomarina</taxon>
    </lineage>
</organism>
<dbReference type="Proteomes" id="UP001596099">
    <property type="component" value="Unassembled WGS sequence"/>
</dbReference>
<accession>A0ABD5RHR4</accession>
<name>A0ABD5RHR4_9EURY</name>
<dbReference type="Pfam" id="PF26397">
    <property type="entry name" value="DUF8097"/>
    <property type="match status" value="1"/>
</dbReference>